<organism evidence="3 4">
    <name type="scientific">Rhodobacter capsulatus</name>
    <name type="common">Rhodopseudomonas capsulata</name>
    <dbReference type="NCBI Taxonomy" id="1061"/>
    <lineage>
        <taxon>Bacteria</taxon>
        <taxon>Pseudomonadati</taxon>
        <taxon>Pseudomonadota</taxon>
        <taxon>Alphaproteobacteria</taxon>
        <taxon>Rhodobacterales</taxon>
        <taxon>Rhodobacter group</taxon>
        <taxon>Rhodobacter</taxon>
    </lineage>
</organism>
<proteinExistence type="predicted"/>
<dbReference type="InterPro" id="IPR033900">
    <property type="entry name" value="Gram_neg_porin_domain"/>
</dbReference>
<evidence type="ECO:0000313" key="3">
    <source>
        <dbReference type="EMBL" id="SDF46637.1"/>
    </source>
</evidence>
<dbReference type="GO" id="GO:0016020">
    <property type="term" value="C:membrane"/>
    <property type="evidence" value="ECO:0007669"/>
    <property type="project" value="InterPro"/>
</dbReference>
<gene>
    <name evidence="3" type="ORF">SAMN04244550_02300</name>
</gene>
<dbReference type="Pfam" id="PF13609">
    <property type="entry name" value="Porin_4"/>
    <property type="match status" value="1"/>
</dbReference>
<feature type="domain" description="Porin" evidence="2">
    <location>
        <begin position="7"/>
        <end position="305"/>
    </location>
</feature>
<reference evidence="3 4" key="1">
    <citation type="submission" date="2016-10" db="EMBL/GenBank/DDBJ databases">
        <authorList>
            <person name="de Groot N.N."/>
        </authorList>
    </citation>
    <scope>NUCLEOTIDE SEQUENCE [LARGE SCALE GENOMIC DNA]</scope>
    <source>
        <strain evidence="4">DSM 938 / 37b4</strain>
    </source>
</reference>
<dbReference type="Gene3D" id="2.40.160.10">
    <property type="entry name" value="Porin"/>
    <property type="match status" value="1"/>
</dbReference>
<dbReference type="OrthoDB" id="7326315at2"/>
<dbReference type="SUPFAM" id="SSF56935">
    <property type="entry name" value="Porins"/>
    <property type="match status" value="1"/>
</dbReference>
<sequence length="321" mass="33449">MKKLLIASTALVMVAGAAAAEVKLSGDARMGVMYNGDDWNFSSRSRVLFTMSGTTDSGLEFGASFKAHESVGAETGEDGTVFLSGAFGKIEMGDALGASEALFGDLYEVGYTDLDDRGGNDIPYLTGDERLTAEDNPVLLYTYSAGAFSVAASMSDGKVGETSEDDAQEMAVAAAYTFGNYTVGLGYEKIDSPDTALMADMEQLELAAIAKFGATNVKAYYADGELDRDFARAVFDLTPVAAAATAVDHKAYGLSVDSTFGATTVGGYVQVLDIDTIDDVTYYGLGASYDLGGGASIVGGIADNDLPNSDMVADLGVKFKF</sequence>
<dbReference type="GO" id="GO:0015288">
    <property type="term" value="F:porin activity"/>
    <property type="evidence" value="ECO:0007669"/>
    <property type="project" value="InterPro"/>
</dbReference>
<evidence type="ECO:0000259" key="2">
    <source>
        <dbReference type="Pfam" id="PF13609"/>
    </source>
</evidence>
<feature type="signal peptide" evidence="1">
    <location>
        <begin position="1"/>
        <end position="19"/>
    </location>
</feature>
<dbReference type="EMBL" id="FNAY01000011">
    <property type="protein sequence ID" value="SDF46637.1"/>
    <property type="molecule type" value="Genomic_DNA"/>
</dbReference>
<dbReference type="RefSeq" id="WP_074554345.1">
    <property type="nucleotide sequence ID" value="NZ_CP119563.1"/>
</dbReference>
<dbReference type="Proteomes" id="UP000183812">
    <property type="component" value="Unassembled WGS sequence"/>
</dbReference>
<accession>A0A1G7LAS7</accession>
<feature type="chain" id="PRO_5010321465" evidence="1">
    <location>
        <begin position="20"/>
        <end position="321"/>
    </location>
</feature>
<dbReference type="InterPro" id="IPR023614">
    <property type="entry name" value="Porin_dom_sf"/>
</dbReference>
<evidence type="ECO:0000256" key="1">
    <source>
        <dbReference type="SAM" id="SignalP"/>
    </source>
</evidence>
<dbReference type="AlphaFoldDB" id="A0A1G7LAS7"/>
<protein>
    <submittedName>
        <fullName evidence="3">Outer membrane protein OmpU</fullName>
    </submittedName>
</protein>
<name>A0A1G7LAS7_RHOCA</name>
<evidence type="ECO:0000313" key="4">
    <source>
        <dbReference type="Proteomes" id="UP000183812"/>
    </source>
</evidence>
<keyword evidence="1" id="KW-0732">Signal</keyword>